<gene>
    <name evidence="2" type="ORF">CYNAS_LOCUS16006</name>
</gene>
<dbReference type="Proteomes" id="UP001176961">
    <property type="component" value="Unassembled WGS sequence"/>
</dbReference>
<feature type="chain" id="PRO_5041230302" description="Secreted protein" evidence="1">
    <location>
        <begin position="25"/>
        <end position="68"/>
    </location>
</feature>
<evidence type="ECO:0000256" key="1">
    <source>
        <dbReference type="SAM" id="SignalP"/>
    </source>
</evidence>
<evidence type="ECO:0000313" key="2">
    <source>
        <dbReference type="EMBL" id="CAJ0604023.1"/>
    </source>
</evidence>
<keyword evidence="3" id="KW-1185">Reference proteome</keyword>
<proteinExistence type="predicted"/>
<keyword evidence="1" id="KW-0732">Signal</keyword>
<sequence>MKISEWNAVLLGIAFLAMNRSSHCVCYPQLVVMNSSVSKLLRNSDVGLRVLQKKLRRRTERRYVAPQY</sequence>
<dbReference type="AlphaFoldDB" id="A0AA36MB55"/>
<dbReference type="EMBL" id="CATQJL010000305">
    <property type="protein sequence ID" value="CAJ0604023.1"/>
    <property type="molecule type" value="Genomic_DNA"/>
</dbReference>
<organism evidence="2 3">
    <name type="scientific">Cylicocyclus nassatus</name>
    <name type="common">Nematode worm</name>
    <dbReference type="NCBI Taxonomy" id="53992"/>
    <lineage>
        <taxon>Eukaryota</taxon>
        <taxon>Metazoa</taxon>
        <taxon>Ecdysozoa</taxon>
        <taxon>Nematoda</taxon>
        <taxon>Chromadorea</taxon>
        <taxon>Rhabditida</taxon>
        <taxon>Rhabditina</taxon>
        <taxon>Rhabditomorpha</taxon>
        <taxon>Strongyloidea</taxon>
        <taxon>Strongylidae</taxon>
        <taxon>Cylicocyclus</taxon>
    </lineage>
</organism>
<evidence type="ECO:0000313" key="3">
    <source>
        <dbReference type="Proteomes" id="UP001176961"/>
    </source>
</evidence>
<comment type="caution">
    <text evidence="2">The sequence shown here is derived from an EMBL/GenBank/DDBJ whole genome shotgun (WGS) entry which is preliminary data.</text>
</comment>
<reference evidence="2" key="1">
    <citation type="submission" date="2023-07" db="EMBL/GenBank/DDBJ databases">
        <authorList>
            <consortium name="CYATHOMIX"/>
        </authorList>
    </citation>
    <scope>NUCLEOTIDE SEQUENCE</scope>
    <source>
        <strain evidence="2">N/A</strain>
    </source>
</reference>
<evidence type="ECO:0008006" key="4">
    <source>
        <dbReference type="Google" id="ProtNLM"/>
    </source>
</evidence>
<accession>A0AA36MB55</accession>
<feature type="signal peptide" evidence="1">
    <location>
        <begin position="1"/>
        <end position="24"/>
    </location>
</feature>
<name>A0AA36MB55_CYLNA</name>
<protein>
    <recommendedName>
        <fullName evidence="4">Secreted protein</fullName>
    </recommendedName>
</protein>